<reference evidence="4 5" key="1">
    <citation type="submission" date="2023-04" db="EMBL/GenBank/DDBJ databases">
        <title>Clostridium tannerae sp. nov., isolated from the fecal material of an alpaca.</title>
        <authorList>
            <person name="Miller S."/>
            <person name="Hendry M."/>
            <person name="King J."/>
            <person name="Sankaranarayanan K."/>
            <person name="Lawson P.A."/>
        </authorList>
    </citation>
    <scope>NUCLEOTIDE SEQUENCE [LARGE SCALE GENOMIC DNA]</scope>
    <source>
        <strain evidence="4 5">A1-XYC3</strain>
    </source>
</reference>
<keyword evidence="5" id="KW-1185">Reference proteome</keyword>
<dbReference type="Gene3D" id="2.60.40.1630">
    <property type="entry name" value="bacillus anthracis domain"/>
    <property type="match status" value="1"/>
</dbReference>
<dbReference type="RefSeq" id="WP_318799220.1">
    <property type="nucleotide sequence ID" value="NZ_JARUJP010000036.1"/>
</dbReference>
<name>A0ABU4JY37_9CLOT</name>
<dbReference type="EMBL" id="JARUJP010000036">
    <property type="protein sequence ID" value="MDW8803022.1"/>
    <property type="molecule type" value="Genomic_DNA"/>
</dbReference>
<proteinExistence type="predicted"/>
<keyword evidence="1" id="KW-0812">Transmembrane</keyword>
<sequence length="492" mass="56447">MQEMLSNKEIIELLKKCKDMDIPAVVDNKIEDTYKIIKRNKDKRKIKGYAAAAALILTIGAVGGTLYNNPALAYEIPGVKTLVSKTSLFKDEKLSKYATPMEAKCKDKGIELRIKEVVYDGSDIYIAYIVKSDKALKIDEDKIYGSAIVPVRYNGREIKVIGSEVNEWEDMGYEKVDDNTYIVKERLGIESFRKPINEIGFEEKINKLAGIEGNWQLNFKINVDSMKDKIKAVKVNKNVDFGYGKLKITDLQISPIKSRIVFEKWNFTFNNDNEREDTLFEKNYNFVISDDKGRGLQKVGGGSSTNQIKSKGEERFNTAGEEIPKFIVITPVKRTVPLIYELYQNMNEEDVNAGIIPKEIINGQVSHGTLDKLPAVINTEKFGKIIINKIEEKEENAYIYLTIEQGKYLSIFDSQINIYDKTKDRNNRKSYYGSGMLERVKDNDYVLRIDKDETRETGKIDFNRLKDYEVVTPDFDEGYELVGKEMKIEWVK</sequence>
<comment type="caution">
    <text evidence="4">The sequence shown here is derived from an EMBL/GenBank/DDBJ whole genome shotgun (WGS) entry which is preliminary data.</text>
</comment>
<feature type="domain" description="DUF5643" evidence="3">
    <location>
        <begin position="231"/>
        <end position="341"/>
    </location>
</feature>
<dbReference type="InterPro" id="IPR025436">
    <property type="entry name" value="DUF4179"/>
</dbReference>
<feature type="transmembrane region" description="Helical" evidence="1">
    <location>
        <begin position="48"/>
        <end position="67"/>
    </location>
</feature>
<dbReference type="Pfam" id="PF13786">
    <property type="entry name" value="DUF4179"/>
    <property type="match status" value="1"/>
</dbReference>
<evidence type="ECO:0000256" key="1">
    <source>
        <dbReference type="SAM" id="Phobius"/>
    </source>
</evidence>
<protein>
    <submittedName>
        <fullName evidence="4">DUF4179 domain-containing protein</fullName>
    </submittedName>
</protein>
<dbReference type="InterPro" id="IPR040680">
    <property type="entry name" value="DUF5643"/>
</dbReference>
<evidence type="ECO:0000259" key="2">
    <source>
        <dbReference type="Pfam" id="PF13786"/>
    </source>
</evidence>
<gene>
    <name evidence="4" type="ORF">P8V03_17945</name>
</gene>
<accession>A0ABU4JY37</accession>
<evidence type="ECO:0000313" key="4">
    <source>
        <dbReference type="EMBL" id="MDW8803022.1"/>
    </source>
</evidence>
<feature type="domain" description="DUF4179" evidence="2">
    <location>
        <begin position="41"/>
        <end position="132"/>
    </location>
</feature>
<evidence type="ECO:0000259" key="3">
    <source>
        <dbReference type="Pfam" id="PF18705"/>
    </source>
</evidence>
<dbReference type="Pfam" id="PF18705">
    <property type="entry name" value="DUF5643"/>
    <property type="match status" value="1"/>
</dbReference>
<keyword evidence="1" id="KW-1133">Transmembrane helix</keyword>
<dbReference type="Proteomes" id="UP001281656">
    <property type="component" value="Unassembled WGS sequence"/>
</dbReference>
<keyword evidence="1" id="KW-0472">Membrane</keyword>
<organism evidence="4 5">
    <name type="scientific">Clostridium tanneri</name>
    <dbReference type="NCBI Taxonomy" id="3037988"/>
    <lineage>
        <taxon>Bacteria</taxon>
        <taxon>Bacillati</taxon>
        <taxon>Bacillota</taxon>
        <taxon>Clostridia</taxon>
        <taxon>Eubacteriales</taxon>
        <taxon>Clostridiaceae</taxon>
        <taxon>Clostridium</taxon>
    </lineage>
</organism>
<evidence type="ECO:0000313" key="5">
    <source>
        <dbReference type="Proteomes" id="UP001281656"/>
    </source>
</evidence>